<proteinExistence type="predicted"/>
<dbReference type="SUPFAM" id="SSF51126">
    <property type="entry name" value="Pectin lyase-like"/>
    <property type="match status" value="1"/>
</dbReference>
<dbReference type="InterPro" id="IPR011050">
    <property type="entry name" value="Pectin_lyase_fold/virulence"/>
</dbReference>
<sequence length="496" mass="55157">MEDISYPIKRIQLQLSEKANQSDFSYVYPEQSQYFSTDIAQGINDMANYAVSNGYILRFRRGKEYVINQYINIPVNLVVDLNGATITRNYDKTQYPTIRLGGNNVIYGGTINGNQSNIPDASTNFINYADIWTRGDNIKIHDIYIHDSTGECIRVDSNNVDIYNCTFGRALDHQIYMKPSNVGTESFANIHIWDNKFIDNVTTRELLKVADGFDNVLIEGNYFEVAIGWLITCDNSPNGGNNGTIRVKNNTGKCLYFSEVSNSTSNGLMTSEIVFEKNRATILGAGKILKCPFDSTSDTRNGFYVGILKYIENSFSCSDSSVYIPIIIDSISANLIEFEGNTIDYRVSGSTTLIKMIGVVGIFRFRNNLILSPTKTYSEYSNVFMQLVFPATGVVGGANCKTILFKKNIFLNTVSPLLNDLASNTVSAFLWDMLFYNNNFLDAGGNVRLVNISSTATNSKTITKKVIASKNYNRGGDIKSAGIYNTSMIATDVLPL</sequence>
<dbReference type="Gene3D" id="2.160.20.10">
    <property type="entry name" value="Single-stranded right-handed beta-helix, Pectin lyase-like"/>
    <property type="match status" value="1"/>
</dbReference>
<dbReference type="AlphaFoldDB" id="A0A2U8DUS4"/>
<dbReference type="EMBL" id="CP020953">
    <property type="protein sequence ID" value="AWI06380.1"/>
    <property type="molecule type" value="Genomic_DNA"/>
</dbReference>
<accession>A0A2U8DUS4</accession>
<keyword evidence="2" id="KW-1185">Reference proteome</keyword>
<name>A0A2U8DUS4_9CLOT</name>
<dbReference type="InterPro" id="IPR012334">
    <property type="entry name" value="Pectin_lyas_fold"/>
</dbReference>
<organism evidence="1 2">
    <name type="scientific">Clostridium drakei</name>
    <dbReference type="NCBI Taxonomy" id="332101"/>
    <lineage>
        <taxon>Bacteria</taxon>
        <taxon>Bacillati</taxon>
        <taxon>Bacillota</taxon>
        <taxon>Clostridia</taxon>
        <taxon>Eubacteriales</taxon>
        <taxon>Clostridiaceae</taxon>
        <taxon>Clostridium</taxon>
    </lineage>
</organism>
<reference evidence="2" key="1">
    <citation type="submission" date="2017-04" db="EMBL/GenBank/DDBJ databases">
        <authorList>
            <person name="Song Y."/>
            <person name="Cho B.-K."/>
        </authorList>
    </citation>
    <scope>NUCLEOTIDE SEQUENCE [LARGE SCALE GENOMIC DNA]</scope>
    <source>
        <strain evidence="2">SL1</strain>
    </source>
</reference>
<gene>
    <name evidence="1" type="ORF">B9W14_18375</name>
</gene>
<dbReference type="Proteomes" id="UP000244910">
    <property type="component" value="Chromosome"/>
</dbReference>
<dbReference type="KEGG" id="cdrk:B9W14_18375"/>
<evidence type="ECO:0000313" key="2">
    <source>
        <dbReference type="Proteomes" id="UP000244910"/>
    </source>
</evidence>
<evidence type="ECO:0000313" key="1">
    <source>
        <dbReference type="EMBL" id="AWI06380.1"/>
    </source>
</evidence>
<protein>
    <submittedName>
        <fullName evidence="1">Uncharacterized protein</fullName>
    </submittedName>
</protein>